<accession>A0A8H9YTC2</accession>
<organism evidence="1">
    <name type="scientific">Pseudomonas tritici</name>
    <dbReference type="NCBI Taxonomy" id="2745518"/>
    <lineage>
        <taxon>Bacteria</taxon>
        <taxon>Pseudomonadati</taxon>
        <taxon>Pseudomonadota</taxon>
        <taxon>Gammaproteobacteria</taxon>
        <taxon>Pseudomonadales</taxon>
        <taxon>Pseudomonadaceae</taxon>
        <taxon>Pseudomonas</taxon>
    </lineage>
</organism>
<dbReference type="AlphaFoldDB" id="A0A8H9YTC2"/>
<dbReference type="NCBIfam" id="NF007971">
    <property type="entry name" value="PRK10695.1"/>
    <property type="match status" value="1"/>
</dbReference>
<gene>
    <name evidence="1" type="ORF">HU722_22630</name>
</gene>
<reference evidence="1" key="1">
    <citation type="journal article" date="2020" name="Microorganisms">
        <title>Reliable Identification of Environmental Pseudomonas Isolates Using the rpoD Gene.</title>
        <authorList>
            <consortium name="The Broad Institute Genome Sequencing Platform"/>
            <person name="Girard L."/>
            <person name="Lood C."/>
            <person name="Rokni-Zadeh H."/>
            <person name="van Noort V."/>
            <person name="Lavigne R."/>
            <person name="De Mot R."/>
        </authorList>
    </citation>
    <scope>NUCLEOTIDE SEQUENCE [LARGE SCALE GENOMIC DNA]</scope>
    <source>
        <strain evidence="1">SWRI145</strain>
    </source>
</reference>
<proteinExistence type="predicted"/>
<dbReference type="InterPro" id="IPR021730">
    <property type="entry name" value="YdbH"/>
</dbReference>
<protein>
    <submittedName>
        <fullName evidence="1">YdbH family protein</fullName>
    </submittedName>
</protein>
<name>A0A8H9YTC2_9PSED</name>
<sequence>MKGKYKAAIALLLLIILLPLTLLMTLAQWVPTLAGIWLPVGTRIAFEQSPRLSRNHIVIPDLRYLVEDCEIARVENATLSHPSRWKLEVGALDLNTACLNKLPQAEQSLAAPKTLAEWQSMLPYTWLTIDRLTLSPWQQWQGKLNVSLTPSMQEITYQGEQVKVRGKLRGQSLTISEFELHLPQAEQPIKLAGEFTLPLILDGAPVQGHAQATFNVPQIPSLVDADLDWEDNRGQLVVMARGNPDPLLDLPWQLTAEQLTVSDGRWHWDLSGLPLSGRVGVKVENWQQGLESATISGRLNILTQGDAGKGNAVLTLGPGKLSMDNSAMPLQLTGEAKQNDLILYAILPAQFTGSLADPQLTFEPGALLRSRGRIIDSLNIDEIRWPLAGVKLSQKGVDGRLQAILKAHENEMGDFVLHLDGQANDFLADKGLWRWRYWGDGHFTPMNARWDVAGKGEWRDSAIELTALSTGFDKLEYGTMLVSKPRLVLEHPVRWQRNETDPHFSGALSLDAQQTTFSGGSVLPPSTLKFSVDGRDPTFFQFKGDLHADKIGPVQVNGRWDGERLRGQAWWPKQSLNVFQPLVPPDWKMNLREGELYAQVAFSAAAGQGFEAGGHGVLKSGSVWMPDNQINGADFVLPFRFSEGTWSLGTRGPVTLRIAEVVNQVTARNITADLQGDYPWSEDNPLLLTNVSTDILGGKITMQQLRMPQHDPALLRVQNISASELISAVNPKQFTMSGPVSGALPFWLENEKWIIKDGWLTNPGPMTLRIDKDTADAIVKDNIAAGVAINWLRYMEISRSWTKINVDNLGVLTMQAAISGTSRVDGKSNAVNLNYTHEENIFTLWRSLRYGDNLQAWLEQHAALPEARCPTGKECEEQR</sequence>
<dbReference type="EMBL" id="JABWQF010000014">
    <property type="protein sequence ID" value="MBC3294321.1"/>
    <property type="molecule type" value="Genomic_DNA"/>
</dbReference>
<dbReference type="Pfam" id="PF11739">
    <property type="entry name" value="YdbH-like"/>
    <property type="match status" value="1"/>
</dbReference>
<evidence type="ECO:0000313" key="1">
    <source>
        <dbReference type="EMBL" id="MBC3294321.1"/>
    </source>
</evidence>
<comment type="caution">
    <text evidence="1">The sequence shown here is derived from an EMBL/GenBank/DDBJ whole genome shotgun (WGS) entry which is preliminary data.</text>
</comment>